<accession>A0A6J6E540</accession>
<proteinExistence type="predicted"/>
<evidence type="ECO:0000259" key="1">
    <source>
        <dbReference type="Pfam" id="PF01243"/>
    </source>
</evidence>
<dbReference type="SUPFAM" id="SSF50475">
    <property type="entry name" value="FMN-binding split barrel"/>
    <property type="match status" value="1"/>
</dbReference>
<dbReference type="InterPro" id="IPR011576">
    <property type="entry name" value="Pyridox_Oxase_N"/>
</dbReference>
<evidence type="ECO:0000313" key="2">
    <source>
        <dbReference type="EMBL" id="CAB4570325.1"/>
    </source>
</evidence>
<sequence length="208" mass="22719">MALDYHDGQRELQDRFDTRRLADRLGDVAGTTFSDELAAFIAARDMFFIATTDTHGVPDCSYKGGEPGFVRVTAADTLCFPSYDGNGMFRTLGNITVNPNVGLLFVDLESGSRLRVNGHATVHLDDDLTASYPGAICAVSVRATAVFANCRRYVHEYRKVSSSPFVPAEDAEPPVPDWKLHPWFEGTLAADDPAHDPTRPSAPAIPIF</sequence>
<dbReference type="InterPro" id="IPR012349">
    <property type="entry name" value="Split_barrel_FMN-bd"/>
</dbReference>
<name>A0A6J6E540_9ZZZZ</name>
<dbReference type="EMBL" id="CAEZSR010000093">
    <property type="protein sequence ID" value="CAB4570325.1"/>
    <property type="molecule type" value="Genomic_DNA"/>
</dbReference>
<reference evidence="2" key="1">
    <citation type="submission" date="2020-05" db="EMBL/GenBank/DDBJ databases">
        <authorList>
            <person name="Chiriac C."/>
            <person name="Salcher M."/>
            <person name="Ghai R."/>
            <person name="Kavagutti S V."/>
        </authorList>
    </citation>
    <scope>NUCLEOTIDE SEQUENCE</scope>
</reference>
<dbReference type="Pfam" id="PF01243">
    <property type="entry name" value="PNPOx_N"/>
    <property type="match status" value="1"/>
</dbReference>
<organism evidence="2">
    <name type="scientific">freshwater metagenome</name>
    <dbReference type="NCBI Taxonomy" id="449393"/>
    <lineage>
        <taxon>unclassified sequences</taxon>
        <taxon>metagenomes</taxon>
        <taxon>ecological metagenomes</taxon>
    </lineage>
</organism>
<gene>
    <name evidence="2" type="ORF">UFOPK1493_02346</name>
</gene>
<feature type="domain" description="Pyridoxamine 5'-phosphate oxidase N-terminal" evidence="1">
    <location>
        <begin position="34"/>
        <end position="132"/>
    </location>
</feature>
<protein>
    <submittedName>
        <fullName evidence="2">Unannotated protein</fullName>
    </submittedName>
</protein>
<dbReference type="Gene3D" id="2.30.110.10">
    <property type="entry name" value="Electron Transport, Fmn-binding Protein, Chain A"/>
    <property type="match status" value="1"/>
</dbReference>
<dbReference type="PANTHER" id="PTHR42815">
    <property type="entry name" value="FAD-BINDING, PUTATIVE (AFU_ORTHOLOGUE AFUA_6G07600)-RELATED"/>
    <property type="match status" value="1"/>
</dbReference>
<dbReference type="PANTHER" id="PTHR42815:SF2">
    <property type="entry name" value="FAD-BINDING, PUTATIVE (AFU_ORTHOLOGUE AFUA_6G07600)-RELATED"/>
    <property type="match status" value="1"/>
</dbReference>
<dbReference type="AlphaFoldDB" id="A0A6J6E540"/>